<proteinExistence type="predicted"/>
<keyword evidence="3" id="KW-1185">Reference proteome</keyword>
<name>A0A167Z348_9HYPO</name>
<organism evidence="2 3">
    <name type="scientific">Moelleriella libera RCEF 2490</name>
    <dbReference type="NCBI Taxonomy" id="1081109"/>
    <lineage>
        <taxon>Eukaryota</taxon>
        <taxon>Fungi</taxon>
        <taxon>Dikarya</taxon>
        <taxon>Ascomycota</taxon>
        <taxon>Pezizomycotina</taxon>
        <taxon>Sordariomycetes</taxon>
        <taxon>Hypocreomycetidae</taxon>
        <taxon>Hypocreales</taxon>
        <taxon>Clavicipitaceae</taxon>
        <taxon>Moelleriella</taxon>
    </lineage>
</organism>
<accession>A0A167Z348</accession>
<evidence type="ECO:0000313" key="3">
    <source>
        <dbReference type="Proteomes" id="UP000078544"/>
    </source>
</evidence>
<dbReference type="AlphaFoldDB" id="A0A167Z348"/>
<dbReference type="OrthoDB" id="5273928at2759"/>
<feature type="region of interest" description="Disordered" evidence="1">
    <location>
        <begin position="430"/>
        <end position="473"/>
    </location>
</feature>
<dbReference type="EMBL" id="AZGY01000016">
    <property type="protein sequence ID" value="KZZ92097.1"/>
    <property type="molecule type" value="Genomic_DNA"/>
</dbReference>
<evidence type="ECO:0008006" key="4">
    <source>
        <dbReference type="Google" id="ProtNLM"/>
    </source>
</evidence>
<dbReference type="Proteomes" id="UP000078544">
    <property type="component" value="Unassembled WGS sequence"/>
</dbReference>
<reference evidence="2 3" key="1">
    <citation type="journal article" date="2016" name="Genome Biol. Evol.">
        <title>Divergent and convergent evolution of fungal pathogenicity.</title>
        <authorList>
            <person name="Shang Y."/>
            <person name="Xiao G."/>
            <person name="Zheng P."/>
            <person name="Cen K."/>
            <person name="Zhan S."/>
            <person name="Wang C."/>
        </authorList>
    </citation>
    <scope>NUCLEOTIDE SEQUENCE [LARGE SCALE GENOMIC DNA]</scope>
    <source>
        <strain evidence="2 3">RCEF 2490</strain>
    </source>
</reference>
<sequence length="473" mass="52513">MLPAHHYIGFREWTIIRGDLTVRGGDRDWSRRRPYPLFSPRGTHGPRSLIDMATHVVASHVGDLSEEHLDALPSKLVWRLWRFLEARGVCLHAWKLFSQALAADNEDRTLGLYRFRHHICHPADELKVFVQPLMSASTHFIAHLVISGGCKFATSELLCLTDLKNLGVLELIQPSDGTCADFPQVSDRLIRSWAETENPFPLLRALRIWGDKNTTHGSLRWAATFPALAVYDVVAAKSDWTDGPAHAAKQGWDMAGHAAGLEDSLSRSLMLCIPGEHSHGIRPVRRVDADLTSLCSDSRVSVKFVTDQHQAPPLLDYLTDPVKACVPTWDIDAAQRQAAGSCHGVAFEAWAFWVYSFLGQLGDDHDLTSYGVRPDTQAVVGPFVLPSKPMASLFLGHSGRGGIKNKPSYVSRGLFSTKAMTFVRHGLINPEKCSAPPKRTQESPNPGWAPREEPSLRTRKRHRLDDILDSLGG</sequence>
<protein>
    <recommendedName>
        <fullName evidence="4">Succinyl-3-ketoacid-coenzyme a transferase</fullName>
    </recommendedName>
</protein>
<comment type="caution">
    <text evidence="2">The sequence shown here is derived from an EMBL/GenBank/DDBJ whole genome shotgun (WGS) entry which is preliminary data.</text>
</comment>
<evidence type="ECO:0000313" key="2">
    <source>
        <dbReference type="EMBL" id="KZZ92097.1"/>
    </source>
</evidence>
<gene>
    <name evidence="2" type="ORF">AAL_06307</name>
</gene>
<evidence type="ECO:0000256" key="1">
    <source>
        <dbReference type="SAM" id="MobiDB-lite"/>
    </source>
</evidence>